<name>K0UAN6_MYCVA</name>
<dbReference type="InterPro" id="IPR059000">
    <property type="entry name" value="ATPase_P-type_domA"/>
</dbReference>
<feature type="region of interest" description="Disordered" evidence="8">
    <location>
        <begin position="1431"/>
        <end position="1456"/>
    </location>
</feature>
<feature type="compositionally biased region" description="Low complexity" evidence="8">
    <location>
        <begin position="1573"/>
        <end position="1582"/>
    </location>
</feature>
<dbReference type="PRINTS" id="PR00120">
    <property type="entry name" value="HATPASE"/>
</dbReference>
<keyword evidence="5" id="KW-1133">Transmembrane helix</keyword>
<dbReference type="PRINTS" id="PR00119">
    <property type="entry name" value="CATATPASE"/>
</dbReference>
<dbReference type="PANTHER" id="PTHR42861">
    <property type="entry name" value="CALCIUM-TRANSPORTING ATPASE"/>
    <property type="match status" value="1"/>
</dbReference>
<evidence type="ECO:0000256" key="1">
    <source>
        <dbReference type="ARBA" id="ARBA00004651"/>
    </source>
</evidence>
<keyword evidence="2" id="KW-1003">Cell membrane</keyword>
<evidence type="ECO:0000256" key="3">
    <source>
        <dbReference type="ARBA" id="ARBA00022692"/>
    </source>
</evidence>
<evidence type="ECO:0000259" key="10">
    <source>
        <dbReference type="Pfam" id="PF00689"/>
    </source>
</evidence>
<keyword evidence="12" id="KW-1185">Reference proteome</keyword>
<protein>
    <submittedName>
        <fullName evidence="11">P-type HAD superfamily ATPase</fullName>
    </submittedName>
</protein>
<dbReference type="HOGENOM" id="CLU_002360_0_1_11"/>
<sequence length="1638" mass="168726">MTVNLLNAPFQAAQTVLGVVREAAGGHPVRRSSSAGRTRWIEVRGLGTEDGSRIGAAVLAAVRAEAGVRAAALNVANSRVVVTVSEAGPGAAHLCRVVDDAEAGAQATTERTRPVTLPGDDELLAERLLAAAVSAAGIGPAVIGAVLGAGRFGNAVSLPGAFAEYFPLVRNQFERHLGRDATDLSVTVLGTAAGVLTASPAAVVHQTATRVMRAAEAINVRRSWQRSEPEIREQAIKFADQSGVVPRDVDQFDAGGAGVRYADRAAEIGLGAAALLGVASRDRETASAAALVATARPVRSITEAFACALGRGLTEHHGALVLRPVVLRRLDQIDTVVIDPRILYTDELAVTRVQGVDNGDRGVAWQAARAALADGALAPGWSPLAGIPGAGRSGEVLVSAIRDPWASALVTESRRAGARVVSLDDEGLRSLGQGFDDLRPATGGVDRALADTVAELSAGGARIALLTASTGLASTKAHVTVGVWRNGSPPPWDADILVPDLTGVWRVVHALPAARHTVVRGIEMSASASALGAVMLLPSVLGSGPVAGSVTATAALWAGYRRGEQVFDEALPHPEPGHDWHALPVDEVQLLLPRTQSSSGSSADFGPDLPEGLRPFTAAAARSWGLVSDFAGVVREDLADPITTILATGAAATALLGSPLDAMMVAAVQLLNTAISAEQTLHAERILSGLLAVQEPLARRLTGAGRGSDYEDVRAADLVPGDVIRVRAGEVIPADARIIAADAAEADESALTGESLPVAKHVDATPGAPLAERACMLYSGTTLVAGRVTAVVTAVGPAAQMNRVAAMTSRKARKVGLQAQLSRITNRALPWSLAGGGVVGVLSLLRGTPLHDAVAGGVAIAVAAVPEGLPLVVTLAQSAAARRLTSSSVLIRNPRAVEAFARLDVVCFDKTGTLSENRLRVTSVQPLDGVDATQLLDAAVHTVRPTTGQHSDHATDDAVRVAAADAGVFPGGTDARLPFQSDRPYAAALIGTRLSVKGAPEAVTAALADGRAEVTRRIDDMTAGGMRVLVVAERELTADQAAAVAADPGALADLCTSGMTPLGVIGMADTARASARPLLEELQARGIGVRLITGDHPVTAAVVAGSLGLTVAADEVMTGPEWERLTTEDRVEAARTRRVFARMAPEHKVQVVQALESADLVTAMVGDGANDAAAIRAATVGVGVVSAGSDPARTAADVLLLDGQIGALLSALDEGQQLWQRVSSAVSMLVGHNIGEVAFALITSLLMGRPALNARQILLINLLTDALPAAALAVSPQTGDQITGERSEAALWRAIWMRGASTATGGTLAWAFGRATGTPQRAATMGLIGLVLTQMGQTLTDSRGRLVVATNVGTLAVMAGVISTPGLSQVFGCRPVGPIGWAQAAAAAGIAGALPRLAPGASERIAEAVRSLAEEAREKLSVVDLQQARADQDGVDLTQRRGQQSHAGGDQRVGPDRAWNLRHVGQANQPGFDSVRHLARMEDEMWESARSFVADHRDVSKLVREAEKFSVQLPGIGRVRIPPPEQVAFYGVLGGLAAAQLIDWPIALIVGLGHAVAARQGPDRGTEASLESAPVTKAVTKAPAKKAPVKKAAAKKAPAKKTPVKKAAAKKTPVKKAAAKKTPAKKAAAKKAPAKKTP</sequence>
<dbReference type="PATRIC" id="fig|1194972.3.peg.5752"/>
<evidence type="ECO:0000256" key="5">
    <source>
        <dbReference type="ARBA" id="ARBA00022989"/>
    </source>
</evidence>
<dbReference type="Pfam" id="PF00122">
    <property type="entry name" value="E1-E2_ATPase"/>
    <property type="match status" value="1"/>
</dbReference>
<comment type="subcellular location">
    <subcellularLocation>
        <location evidence="1">Cell membrane</location>
        <topology evidence="1">Multi-pass membrane protein</topology>
    </subcellularLocation>
</comment>
<dbReference type="InterPro" id="IPR008250">
    <property type="entry name" value="ATPase_P-typ_transduc_dom_A_sf"/>
</dbReference>
<dbReference type="NCBIfam" id="TIGR01494">
    <property type="entry name" value="ATPase_P-type"/>
    <property type="match status" value="2"/>
</dbReference>
<dbReference type="Pfam" id="PF00702">
    <property type="entry name" value="Hydrolase"/>
    <property type="match status" value="1"/>
</dbReference>
<dbReference type="InterPro" id="IPR023214">
    <property type="entry name" value="HAD_sf"/>
</dbReference>
<dbReference type="InterPro" id="IPR036412">
    <property type="entry name" value="HAD-like_sf"/>
</dbReference>
<dbReference type="Gene3D" id="2.70.150.10">
    <property type="entry name" value="Calcium-transporting ATPase, cytoplasmic transduction domain A"/>
    <property type="match status" value="1"/>
</dbReference>
<keyword evidence="6" id="KW-0472">Membrane</keyword>
<evidence type="ECO:0000256" key="6">
    <source>
        <dbReference type="ARBA" id="ARBA00023136"/>
    </source>
</evidence>
<feature type="domain" description="Cation-transporting P-type ATPase C-terminal" evidence="10">
    <location>
        <begin position="1251"/>
        <end position="1390"/>
    </location>
</feature>
<evidence type="ECO:0000256" key="8">
    <source>
        <dbReference type="SAM" id="MobiDB-lite"/>
    </source>
</evidence>
<evidence type="ECO:0000256" key="2">
    <source>
        <dbReference type="ARBA" id="ARBA00022475"/>
    </source>
</evidence>
<feature type="compositionally biased region" description="Basic residues" evidence="8">
    <location>
        <begin position="1583"/>
        <end position="1638"/>
    </location>
</feature>
<dbReference type="SFLD" id="SFLDG00002">
    <property type="entry name" value="C1.7:_P-type_atpase_like"/>
    <property type="match status" value="1"/>
</dbReference>
<gene>
    <name evidence="11" type="ORF">MVAC_29033</name>
</gene>
<proteinExistence type="predicted"/>
<keyword evidence="3" id="KW-0812">Transmembrane</keyword>
<dbReference type="InterPro" id="IPR023299">
    <property type="entry name" value="ATPase_P-typ_cyto_dom_N"/>
</dbReference>
<feature type="domain" description="P-type ATPase A" evidence="9">
    <location>
        <begin position="706"/>
        <end position="808"/>
    </location>
</feature>
<comment type="catalytic activity">
    <reaction evidence="7">
        <text>ATP + H2O = ADP + phosphate + H(+)</text>
        <dbReference type="Rhea" id="RHEA:13065"/>
        <dbReference type="ChEBI" id="CHEBI:15377"/>
        <dbReference type="ChEBI" id="CHEBI:15378"/>
        <dbReference type="ChEBI" id="CHEBI:30616"/>
        <dbReference type="ChEBI" id="CHEBI:43474"/>
        <dbReference type="ChEBI" id="CHEBI:456216"/>
    </reaction>
</comment>
<evidence type="ECO:0000259" key="9">
    <source>
        <dbReference type="Pfam" id="PF00122"/>
    </source>
</evidence>
<dbReference type="SUPFAM" id="SSF56784">
    <property type="entry name" value="HAD-like"/>
    <property type="match status" value="1"/>
</dbReference>
<evidence type="ECO:0000313" key="11">
    <source>
        <dbReference type="EMBL" id="EJZ04402.1"/>
    </source>
</evidence>
<dbReference type="SUPFAM" id="SSF81653">
    <property type="entry name" value="Calcium ATPase, transduction domain A"/>
    <property type="match status" value="1"/>
</dbReference>
<dbReference type="Gene3D" id="1.20.1110.10">
    <property type="entry name" value="Calcium-transporting ATPase, transmembrane domain"/>
    <property type="match status" value="2"/>
</dbReference>
<keyword evidence="4" id="KW-1278">Translocase</keyword>
<dbReference type="SUPFAM" id="SSF81665">
    <property type="entry name" value="Calcium ATPase, transmembrane domain M"/>
    <property type="match status" value="1"/>
</dbReference>
<dbReference type="InterPro" id="IPR023298">
    <property type="entry name" value="ATPase_P-typ_TM_dom_sf"/>
</dbReference>
<dbReference type="InterPro" id="IPR044492">
    <property type="entry name" value="P_typ_ATPase_HD_dom"/>
</dbReference>
<dbReference type="Pfam" id="PF00689">
    <property type="entry name" value="Cation_ATPase_C"/>
    <property type="match status" value="1"/>
</dbReference>
<organism evidence="11 12">
    <name type="scientific">Mycolicibacterium vaccae ATCC 25954</name>
    <dbReference type="NCBI Taxonomy" id="1194972"/>
    <lineage>
        <taxon>Bacteria</taxon>
        <taxon>Bacillati</taxon>
        <taxon>Actinomycetota</taxon>
        <taxon>Actinomycetes</taxon>
        <taxon>Mycobacteriales</taxon>
        <taxon>Mycobacteriaceae</taxon>
        <taxon>Mycolicibacterium</taxon>
    </lineage>
</organism>
<evidence type="ECO:0000256" key="7">
    <source>
        <dbReference type="ARBA" id="ARBA00049360"/>
    </source>
</evidence>
<dbReference type="Gene3D" id="3.40.1110.10">
    <property type="entry name" value="Calcium-transporting ATPase, cytoplasmic domain N"/>
    <property type="match status" value="2"/>
</dbReference>
<evidence type="ECO:0000313" key="12">
    <source>
        <dbReference type="Proteomes" id="UP000006072"/>
    </source>
</evidence>
<dbReference type="SFLD" id="SFLDF00027">
    <property type="entry name" value="p-type_atpase"/>
    <property type="match status" value="1"/>
</dbReference>
<dbReference type="EMBL" id="ALQA01000121">
    <property type="protein sequence ID" value="EJZ04402.1"/>
    <property type="molecule type" value="Genomic_DNA"/>
</dbReference>
<evidence type="ECO:0000256" key="4">
    <source>
        <dbReference type="ARBA" id="ARBA00022967"/>
    </source>
</evidence>
<dbReference type="SFLD" id="SFLDS00003">
    <property type="entry name" value="Haloacid_Dehalogenase"/>
    <property type="match status" value="1"/>
</dbReference>
<dbReference type="eggNOG" id="COG0474">
    <property type="taxonomic scope" value="Bacteria"/>
</dbReference>
<dbReference type="GO" id="GO:0005524">
    <property type="term" value="F:ATP binding"/>
    <property type="evidence" value="ECO:0007669"/>
    <property type="project" value="InterPro"/>
</dbReference>
<accession>K0UAN6</accession>
<reference evidence="11 12" key="1">
    <citation type="journal article" date="2012" name="J. Bacteriol.">
        <title>Complete Genome Sequence of Mycobacterium vaccae Type Strain ATCC 25954.</title>
        <authorList>
            <person name="Ho Y.S."/>
            <person name="Adroub S.A."/>
            <person name="Abadi M."/>
            <person name="Al Alwan B."/>
            <person name="Alkhateeb R."/>
            <person name="Gao G."/>
            <person name="Ragab A."/>
            <person name="Ali S."/>
            <person name="van Soolingen D."/>
            <person name="Bitter W."/>
            <person name="Pain A."/>
            <person name="Abdallah A.M."/>
        </authorList>
    </citation>
    <scope>NUCLEOTIDE SEQUENCE [LARGE SCALE GENOMIC DNA]</scope>
    <source>
        <strain evidence="11 12">ATCC 25954</strain>
    </source>
</reference>
<dbReference type="Proteomes" id="UP000006072">
    <property type="component" value="Unassembled WGS sequence"/>
</dbReference>
<dbReference type="InterPro" id="IPR001757">
    <property type="entry name" value="P_typ_ATPase"/>
</dbReference>
<dbReference type="InterPro" id="IPR006068">
    <property type="entry name" value="ATPase_P-typ_cation-transptr_C"/>
</dbReference>
<dbReference type="Gene3D" id="3.40.50.1000">
    <property type="entry name" value="HAD superfamily/HAD-like"/>
    <property type="match status" value="2"/>
</dbReference>
<dbReference type="GO" id="GO:0016887">
    <property type="term" value="F:ATP hydrolysis activity"/>
    <property type="evidence" value="ECO:0007669"/>
    <property type="project" value="InterPro"/>
</dbReference>
<feature type="region of interest" description="Disordered" evidence="8">
    <location>
        <begin position="1564"/>
        <end position="1638"/>
    </location>
</feature>
<dbReference type="GO" id="GO:0005886">
    <property type="term" value="C:plasma membrane"/>
    <property type="evidence" value="ECO:0007669"/>
    <property type="project" value="UniProtKB-SubCell"/>
</dbReference>
<comment type="caution">
    <text evidence="11">The sequence shown here is derived from an EMBL/GenBank/DDBJ whole genome shotgun (WGS) entry which is preliminary data.</text>
</comment>